<reference evidence="1 2" key="1">
    <citation type="submission" date="2021-05" db="EMBL/GenBank/DDBJ databases">
        <title>Draft Whole Genome Sequencing Of Biosensor Chromobacterium violaceum Strain CV026 Reveals A Regulatory RNA In Chromobacterium violaceum Phenotype Regulatory Network.</title>
        <authorList>
            <person name="Hong K.W."/>
            <person name="Chan K.G."/>
            <person name="Chang C.-Y."/>
        </authorList>
    </citation>
    <scope>NUCLEOTIDE SEQUENCE [LARGE SCALE GENOMIC DNA]</scope>
    <source>
        <strain evidence="1 2">ATCC 31532</strain>
    </source>
</reference>
<accession>A0ABS7FEB0</accession>
<name>A0ABS7FEB0_9NEIS</name>
<evidence type="ECO:0000313" key="1">
    <source>
        <dbReference type="EMBL" id="MBW8288404.1"/>
    </source>
</evidence>
<organism evidence="1 2">
    <name type="scientific">Chromobacterium subtsugae</name>
    <dbReference type="NCBI Taxonomy" id="251747"/>
    <lineage>
        <taxon>Bacteria</taxon>
        <taxon>Pseudomonadati</taxon>
        <taxon>Pseudomonadota</taxon>
        <taxon>Betaproteobacteria</taxon>
        <taxon>Neisseriales</taxon>
        <taxon>Chromobacteriaceae</taxon>
        <taxon>Chromobacterium</taxon>
    </lineage>
</organism>
<dbReference type="GeneID" id="89684138"/>
<evidence type="ECO:0000313" key="2">
    <source>
        <dbReference type="Proteomes" id="UP000711178"/>
    </source>
</evidence>
<sequence length="210" mass="24376">MNKPEFFVDTSMGELLAQTRRNFAKRPRWWHGVCGRLLYTHPPTFIAAEDGLQEIYRQQRLLFNHGSVRWAALVQANRLLFEVGGYDHPLLLLHSGDPYFDRQPQALAVLASDLYQLKNTEQADEERARLAQLVTDEMGRCLSMTLPQAWSERPVEASTAMFFRRYAPNARITGRWYPILTHPSTPAVLQLPKLFWPERLAQMWENGDLH</sequence>
<dbReference type="EMBL" id="JAHDTB010000009">
    <property type="protein sequence ID" value="MBW8288404.1"/>
    <property type="molecule type" value="Genomic_DNA"/>
</dbReference>
<gene>
    <name evidence="1" type="ORF">KIF53_12275</name>
</gene>
<dbReference type="RefSeq" id="WP_146008382.1">
    <property type="nucleotide sequence ID" value="NZ_CP142381.1"/>
</dbReference>
<proteinExistence type="predicted"/>
<protein>
    <submittedName>
        <fullName evidence="1">Uncharacterized protein</fullName>
    </submittedName>
</protein>
<keyword evidence="2" id="KW-1185">Reference proteome</keyword>
<comment type="caution">
    <text evidence="1">The sequence shown here is derived from an EMBL/GenBank/DDBJ whole genome shotgun (WGS) entry which is preliminary data.</text>
</comment>
<dbReference type="Proteomes" id="UP000711178">
    <property type="component" value="Unassembled WGS sequence"/>
</dbReference>